<feature type="domain" description="NAD-dependent epimerase/dehydratase" evidence="3">
    <location>
        <begin position="3"/>
        <end position="207"/>
    </location>
</feature>
<dbReference type="SUPFAM" id="SSF51735">
    <property type="entry name" value="NAD(P)-binding Rossmann-fold domains"/>
    <property type="match status" value="1"/>
</dbReference>
<dbReference type="PANTHER" id="PTHR43103:SF3">
    <property type="entry name" value="ADP-L-GLYCERO-D-MANNO-HEPTOSE-6-EPIMERASE"/>
    <property type="match status" value="1"/>
</dbReference>
<protein>
    <submittedName>
        <fullName evidence="4">Nucleoside-diphosphate-sugar epimerase</fullName>
    </submittedName>
</protein>
<evidence type="ECO:0000259" key="3">
    <source>
        <dbReference type="Pfam" id="PF01370"/>
    </source>
</evidence>
<evidence type="ECO:0000313" key="4">
    <source>
        <dbReference type="EMBL" id="SOE18049.1"/>
    </source>
</evidence>
<dbReference type="RefSeq" id="WP_097108521.1">
    <property type="nucleotide sequence ID" value="NZ_OCPC01000004.1"/>
</dbReference>
<dbReference type="EMBL" id="OCPC01000004">
    <property type="protein sequence ID" value="SOE18049.1"/>
    <property type="molecule type" value="Genomic_DNA"/>
</dbReference>
<dbReference type="Gene3D" id="3.40.50.720">
    <property type="entry name" value="NAD(P)-binding Rossmann-like Domain"/>
    <property type="match status" value="1"/>
</dbReference>
<name>A0A286IFD6_9HYPH</name>
<reference evidence="5" key="1">
    <citation type="submission" date="2017-08" db="EMBL/GenBank/DDBJ databases">
        <authorList>
            <person name="Varghese N."/>
            <person name="Submissions S."/>
        </authorList>
    </citation>
    <scope>NUCLEOTIDE SEQUENCE [LARGE SCALE GENOMIC DNA]</scope>
    <source>
        <strain evidence="5">KCTC 23107</strain>
    </source>
</reference>
<gene>
    <name evidence="4" type="ORF">SAMN05877838_2961</name>
</gene>
<dbReference type="GO" id="GO:0016491">
    <property type="term" value="F:oxidoreductase activity"/>
    <property type="evidence" value="ECO:0007669"/>
    <property type="project" value="InterPro"/>
</dbReference>
<dbReference type="NCBIfam" id="NF043036">
    <property type="entry name" value="ErythonDh"/>
    <property type="match status" value="1"/>
</dbReference>
<dbReference type="InterPro" id="IPR036291">
    <property type="entry name" value="NAD(P)-bd_dom_sf"/>
</dbReference>
<sequence>MHVLISGAAGMIGRKFTAAIASTGTLGGETVTELTLADTMEPEQPDGFSGEVTSLALDISDPQAAARLLSGRPDVIIHLAAIVSGEAEQDFDKGYRINLDGTRYLFEAVRHQSASANYCPRLVFASSVAVFGAPVPDEIDDEFLTAPLTSYGTQKAICELLLQDYTRRGFFDGLAIRLPTICIRPGRPNAAASGFFSSILREPLVGKPAILPVPDTVRHWHASPRAAVGFLVRAATMDTGPVGPRRVLNMPGVSATVAEQIEALRTVAGDAAVALIRREPSPEIMRIVSTWPRGFAADRAIALGFRAESSFEEIIRIHIEDEMGGEL</sequence>
<proteinExistence type="predicted"/>
<dbReference type="PANTHER" id="PTHR43103">
    <property type="entry name" value="NUCLEOSIDE-DIPHOSPHATE-SUGAR EPIMERASE"/>
    <property type="match status" value="1"/>
</dbReference>
<keyword evidence="5" id="KW-1185">Reference proteome</keyword>
<dbReference type="OrthoDB" id="9801056at2"/>
<evidence type="ECO:0000256" key="2">
    <source>
        <dbReference type="ARBA" id="ARBA00023277"/>
    </source>
</evidence>
<accession>A0A286IFD6</accession>
<dbReference type="Gene3D" id="3.90.25.10">
    <property type="entry name" value="UDP-galactose 4-epimerase, domain 1"/>
    <property type="match status" value="1"/>
</dbReference>
<evidence type="ECO:0000256" key="1">
    <source>
        <dbReference type="ARBA" id="ARBA00022857"/>
    </source>
</evidence>
<dbReference type="InterPro" id="IPR050005">
    <property type="entry name" value="DenD"/>
</dbReference>
<dbReference type="InterPro" id="IPR001509">
    <property type="entry name" value="Epimerase_deHydtase"/>
</dbReference>
<dbReference type="AlphaFoldDB" id="A0A286IFD6"/>
<dbReference type="Proteomes" id="UP000219465">
    <property type="component" value="Unassembled WGS sequence"/>
</dbReference>
<evidence type="ECO:0000313" key="5">
    <source>
        <dbReference type="Proteomes" id="UP000219465"/>
    </source>
</evidence>
<keyword evidence="2" id="KW-0119">Carbohydrate metabolism</keyword>
<keyword evidence="1" id="KW-0521">NADP</keyword>
<organism evidence="4 5">
    <name type="scientific">Hoeflea halophila</name>
    <dbReference type="NCBI Taxonomy" id="714899"/>
    <lineage>
        <taxon>Bacteria</taxon>
        <taxon>Pseudomonadati</taxon>
        <taxon>Pseudomonadota</taxon>
        <taxon>Alphaproteobacteria</taxon>
        <taxon>Hyphomicrobiales</taxon>
        <taxon>Rhizobiaceae</taxon>
        <taxon>Hoeflea</taxon>
    </lineage>
</organism>
<dbReference type="CDD" id="cd05238">
    <property type="entry name" value="Gne_like_SDR_e"/>
    <property type="match status" value="1"/>
</dbReference>
<dbReference type="Pfam" id="PF01370">
    <property type="entry name" value="Epimerase"/>
    <property type="match status" value="1"/>
</dbReference>